<dbReference type="PANTHER" id="PTHR13593:SF113">
    <property type="entry name" value="SI:DKEY-266F7.9"/>
    <property type="match status" value="1"/>
</dbReference>
<dbReference type="Proteomes" id="UP001610728">
    <property type="component" value="Unassembled WGS sequence"/>
</dbReference>
<sequence>MRFSLFATLGFLAFSHAGEYNQIKDHWSFDVSAGENADWMDPLRDDTLLSDLVIPGTHNSMTYDLESSLWQSQNIPLERQLAGGIRYIDITCRHDKNGILVYHGLSDTTYSLPIVLETIFDFLGEHARETVILRIQRGGIFDDSKIFFQYFDQYFVPGSDLGNRAVERVYSKKSSIPTVPTLGELRGKLYILQDFETRPAGHYGLPWNSNTVSNYNSKIAAGTKFLGSKWKEVKSHLSEAPEPNKLRITHTTASFGVSPINVAARNHPKDGMNKYLGRYLTTKEGNCFGIVVMDFPGQHLVARILALNEKYRAPKPESRPSILDETIIFEDPASVKANGA</sequence>
<dbReference type="SMART" id="SM00148">
    <property type="entry name" value="PLCXc"/>
    <property type="match status" value="1"/>
</dbReference>
<dbReference type="Gene3D" id="3.20.20.190">
    <property type="entry name" value="Phosphatidylinositol (PI) phosphodiesterase"/>
    <property type="match status" value="1"/>
</dbReference>
<organism evidence="3 4">
    <name type="scientific">Ceratocystis lukuohia</name>
    <dbReference type="NCBI Taxonomy" id="2019550"/>
    <lineage>
        <taxon>Eukaryota</taxon>
        <taxon>Fungi</taxon>
        <taxon>Dikarya</taxon>
        <taxon>Ascomycota</taxon>
        <taxon>Pezizomycotina</taxon>
        <taxon>Sordariomycetes</taxon>
        <taxon>Hypocreomycetidae</taxon>
        <taxon>Microascales</taxon>
        <taxon>Ceratocystidaceae</taxon>
        <taxon>Ceratocystis</taxon>
    </lineage>
</organism>
<keyword evidence="4" id="KW-1185">Reference proteome</keyword>
<dbReference type="PROSITE" id="PS50007">
    <property type="entry name" value="PIPLC_X_DOMAIN"/>
    <property type="match status" value="1"/>
</dbReference>
<comment type="caution">
    <text evidence="3">The sequence shown here is derived from an EMBL/GenBank/DDBJ whole genome shotgun (WGS) entry which is preliminary data.</text>
</comment>
<reference evidence="3 4" key="1">
    <citation type="submission" date="2020-05" db="EMBL/GenBank/DDBJ databases">
        <title>Ceratocystis lukuohia genome.</title>
        <authorList>
            <person name="Harrington T.C."/>
            <person name="Kim K."/>
            <person name="Mayers C.G."/>
        </authorList>
    </citation>
    <scope>NUCLEOTIDE SEQUENCE [LARGE SCALE GENOMIC DNA]</scope>
    <source>
        <strain evidence="3 4">C4212</strain>
    </source>
</reference>
<keyword evidence="1" id="KW-0732">Signal</keyword>
<dbReference type="InterPro" id="IPR051057">
    <property type="entry name" value="PI-PLC_domain"/>
</dbReference>
<evidence type="ECO:0000256" key="1">
    <source>
        <dbReference type="SAM" id="SignalP"/>
    </source>
</evidence>
<dbReference type="EMBL" id="JABSNW010000008">
    <property type="protein sequence ID" value="KAL2885218.1"/>
    <property type="molecule type" value="Genomic_DNA"/>
</dbReference>
<feature type="domain" description="Phosphatidylinositol-specific phospholipase C X" evidence="2">
    <location>
        <begin position="44"/>
        <end position="194"/>
    </location>
</feature>
<dbReference type="GeneID" id="98120904"/>
<dbReference type="InterPro" id="IPR000909">
    <property type="entry name" value="PLipase_C_PInositol-sp_X_dom"/>
</dbReference>
<gene>
    <name evidence="3" type="ORF">HOO65_080168</name>
</gene>
<dbReference type="InterPro" id="IPR017946">
    <property type="entry name" value="PLC-like_Pdiesterase_TIM-brl"/>
</dbReference>
<proteinExistence type="predicted"/>
<feature type="signal peptide" evidence="1">
    <location>
        <begin position="1"/>
        <end position="17"/>
    </location>
</feature>
<dbReference type="SUPFAM" id="SSF51695">
    <property type="entry name" value="PLC-like phosphodiesterases"/>
    <property type="match status" value="1"/>
</dbReference>
<dbReference type="PANTHER" id="PTHR13593">
    <property type="match status" value="1"/>
</dbReference>
<protein>
    <submittedName>
        <fullName evidence="3">1-phosphatidylinositol phosphodiesterase</fullName>
    </submittedName>
</protein>
<dbReference type="RefSeq" id="XP_070856398.1">
    <property type="nucleotide sequence ID" value="XM_071001489.1"/>
</dbReference>
<name>A0ABR4MAB3_9PEZI</name>
<evidence type="ECO:0000259" key="2">
    <source>
        <dbReference type="SMART" id="SM00148"/>
    </source>
</evidence>
<evidence type="ECO:0000313" key="3">
    <source>
        <dbReference type="EMBL" id="KAL2885218.1"/>
    </source>
</evidence>
<evidence type="ECO:0000313" key="4">
    <source>
        <dbReference type="Proteomes" id="UP001610728"/>
    </source>
</evidence>
<feature type="chain" id="PRO_5045045410" evidence="1">
    <location>
        <begin position="18"/>
        <end position="340"/>
    </location>
</feature>
<accession>A0ABR4MAB3</accession>
<dbReference type="Pfam" id="PF00388">
    <property type="entry name" value="PI-PLC-X"/>
    <property type="match status" value="1"/>
</dbReference>